<proteinExistence type="predicted"/>
<reference evidence="1 2" key="1">
    <citation type="submission" date="2020-12" db="EMBL/GenBank/DDBJ databases">
        <title>Enhanced detection system for hospital associated transmission using whole genome sequencing surveillance.</title>
        <authorList>
            <person name="Harrison L.H."/>
            <person name="Van Tyne D."/>
            <person name="Marsh J.W."/>
            <person name="Griffith M.P."/>
            <person name="Snyder D.J."/>
            <person name="Cooper V.S."/>
            <person name="Mustapha M."/>
        </authorList>
    </citation>
    <scope>NUCLEOTIDE SEQUENCE [LARGE SCALE GENOMIC DNA]</scope>
    <source>
        <strain evidence="1 2">SER00238</strain>
    </source>
</reference>
<organism evidence="1 2">
    <name type="scientific">Serratia proteamaculans</name>
    <dbReference type="NCBI Taxonomy" id="28151"/>
    <lineage>
        <taxon>Bacteria</taxon>
        <taxon>Pseudomonadati</taxon>
        <taxon>Pseudomonadota</taxon>
        <taxon>Gammaproteobacteria</taxon>
        <taxon>Enterobacterales</taxon>
        <taxon>Yersiniaceae</taxon>
        <taxon>Serratia</taxon>
    </lineage>
</organism>
<name>A0ABS0TZS2_SERPR</name>
<accession>A0ABS0TZS2</accession>
<protein>
    <submittedName>
        <fullName evidence="1">Uncharacterized protein</fullName>
    </submittedName>
</protein>
<evidence type="ECO:0000313" key="1">
    <source>
        <dbReference type="EMBL" id="MBI6183876.1"/>
    </source>
</evidence>
<dbReference type="EMBL" id="JAEHSL010000144">
    <property type="protein sequence ID" value="MBI6183876.1"/>
    <property type="molecule type" value="Genomic_DNA"/>
</dbReference>
<comment type="caution">
    <text evidence="1">The sequence shown here is derived from an EMBL/GenBank/DDBJ whole genome shotgun (WGS) entry which is preliminary data.</text>
</comment>
<sequence>MKIFPELYGFVVFSEQPLLSFMEENDIGRDLLTFMTTNDMADKLTEQGIIVPIFDVPEGLYEVLLKSSNSALDHTQLGVFESYGKLSICGMGYLADFDVKNLKESNKINEFSVGVGLFDLYCSIDGVKEILSLSLKPQS</sequence>
<dbReference type="RefSeq" id="WP_198642913.1">
    <property type="nucleotide sequence ID" value="NZ_JAEHSL010000144.1"/>
</dbReference>
<dbReference type="Proteomes" id="UP000639004">
    <property type="component" value="Unassembled WGS sequence"/>
</dbReference>
<evidence type="ECO:0000313" key="2">
    <source>
        <dbReference type="Proteomes" id="UP000639004"/>
    </source>
</evidence>
<keyword evidence="2" id="KW-1185">Reference proteome</keyword>
<gene>
    <name evidence="1" type="ORF">JEQ07_26290</name>
</gene>